<proteinExistence type="inferred from homology"/>
<dbReference type="InterPro" id="IPR005181">
    <property type="entry name" value="SASA"/>
</dbReference>
<evidence type="ECO:0000313" key="10">
    <source>
        <dbReference type="Proteomes" id="UP000676169"/>
    </source>
</evidence>
<feature type="chain" id="PRO_5036994698" description="exo-alpha-sialidase" evidence="6">
    <location>
        <begin position="20"/>
        <end position="1158"/>
    </location>
</feature>
<dbReference type="EMBL" id="CP073100">
    <property type="protein sequence ID" value="QUE51582.1"/>
    <property type="molecule type" value="Genomic_DNA"/>
</dbReference>
<evidence type="ECO:0000256" key="1">
    <source>
        <dbReference type="ARBA" id="ARBA00000427"/>
    </source>
</evidence>
<dbReference type="GO" id="GO:0009313">
    <property type="term" value="P:oligosaccharide catabolic process"/>
    <property type="evidence" value="ECO:0007669"/>
    <property type="project" value="TreeGrafter"/>
</dbReference>
<dbReference type="GO" id="GO:0004308">
    <property type="term" value="F:exo-alpha-sialidase activity"/>
    <property type="evidence" value="ECO:0007669"/>
    <property type="project" value="UniProtKB-EC"/>
</dbReference>
<dbReference type="CDD" id="cd15482">
    <property type="entry name" value="Sialidase_non-viral"/>
    <property type="match status" value="1"/>
</dbReference>
<feature type="domain" description="Sialate O-acetylesterase" evidence="7">
    <location>
        <begin position="23"/>
        <end position="276"/>
    </location>
</feature>
<organism evidence="9 10">
    <name type="scientific">Luteolibacter ambystomatis</name>
    <dbReference type="NCBI Taxonomy" id="2824561"/>
    <lineage>
        <taxon>Bacteria</taxon>
        <taxon>Pseudomonadati</taxon>
        <taxon>Verrucomicrobiota</taxon>
        <taxon>Verrucomicrobiia</taxon>
        <taxon>Verrucomicrobiales</taxon>
        <taxon>Verrucomicrobiaceae</taxon>
        <taxon>Luteolibacter</taxon>
    </lineage>
</organism>
<dbReference type="RefSeq" id="WP_211631721.1">
    <property type="nucleotide sequence ID" value="NZ_CP073100.1"/>
</dbReference>
<evidence type="ECO:0000256" key="6">
    <source>
        <dbReference type="SAM" id="SignalP"/>
    </source>
</evidence>
<dbReference type="SUPFAM" id="SSF52266">
    <property type="entry name" value="SGNH hydrolase"/>
    <property type="match status" value="1"/>
</dbReference>
<evidence type="ECO:0000256" key="5">
    <source>
        <dbReference type="SAM" id="MobiDB-lite"/>
    </source>
</evidence>
<feature type="domain" description="Sialidase" evidence="8">
    <location>
        <begin position="721"/>
        <end position="1008"/>
    </location>
</feature>
<dbReference type="InterPro" id="IPR036514">
    <property type="entry name" value="SGNH_hydro_sf"/>
</dbReference>
<evidence type="ECO:0000256" key="3">
    <source>
        <dbReference type="ARBA" id="ARBA00012733"/>
    </source>
</evidence>
<keyword evidence="9" id="KW-0326">Glycosidase</keyword>
<dbReference type="GO" id="GO:0006689">
    <property type="term" value="P:ganglioside catabolic process"/>
    <property type="evidence" value="ECO:0007669"/>
    <property type="project" value="TreeGrafter"/>
</dbReference>
<evidence type="ECO:0000259" key="8">
    <source>
        <dbReference type="Pfam" id="PF13088"/>
    </source>
</evidence>
<dbReference type="InterPro" id="IPR036278">
    <property type="entry name" value="Sialidase_sf"/>
</dbReference>
<accession>A0A975PFG1</accession>
<keyword evidence="10" id="KW-1185">Reference proteome</keyword>
<dbReference type="PANTHER" id="PTHR10628">
    <property type="entry name" value="SIALIDASE"/>
    <property type="match status" value="1"/>
</dbReference>
<dbReference type="Pfam" id="PF03629">
    <property type="entry name" value="SASA"/>
    <property type="match status" value="1"/>
</dbReference>
<dbReference type="Gene3D" id="2.60.120.200">
    <property type="match status" value="1"/>
</dbReference>
<dbReference type="PANTHER" id="PTHR10628:SF30">
    <property type="entry name" value="EXO-ALPHA-SIALIDASE"/>
    <property type="match status" value="1"/>
</dbReference>
<dbReference type="SUPFAM" id="SSF50939">
    <property type="entry name" value="Sialidases"/>
    <property type="match status" value="1"/>
</dbReference>
<evidence type="ECO:0000313" key="9">
    <source>
        <dbReference type="EMBL" id="QUE51582.1"/>
    </source>
</evidence>
<comment type="catalytic activity">
    <reaction evidence="1">
        <text>Hydrolysis of alpha-(2-&gt;3)-, alpha-(2-&gt;6)-, alpha-(2-&gt;8)- glycosidic linkages of terminal sialic acid residues in oligosaccharides, glycoproteins, glycolipids, colominic acid and synthetic substrates.</text>
        <dbReference type="EC" id="3.2.1.18"/>
    </reaction>
</comment>
<keyword evidence="4 9" id="KW-0378">Hydrolase</keyword>
<dbReference type="Gene3D" id="2.120.10.10">
    <property type="match status" value="1"/>
</dbReference>
<feature type="signal peptide" evidence="6">
    <location>
        <begin position="1"/>
        <end position="19"/>
    </location>
</feature>
<feature type="region of interest" description="Disordered" evidence="5">
    <location>
        <begin position="1044"/>
        <end position="1078"/>
    </location>
</feature>
<dbReference type="Gene3D" id="2.60.40.1290">
    <property type="match status" value="1"/>
</dbReference>
<evidence type="ECO:0000256" key="4">
    <source>
        <dbReference type="ARBA" id="ARBA00022801"/>
    </source>
</evidence>
<comment type="similarity">
    <text evidence="2">Belongs to the glycosyl hydrolase 33 family.</text>
</comment>
<dbReference type="Proteomes" id="UP000676169">
    <property type="component" value="Chromosome"/>
</dbReference>
<dbReference type="GO" id="GO:0016788">
    <property type="term" value="F:hydrolase activity, acting on ester bonds"/>
    <property type="evidence" value="ECO:0007669"/>
    <property type="project" value="UniProtKB-ARBA"/>
</dbReference>
<dbReference type="GO" id="GO:0016020">
    <property type="term" value="C:membrane"/>
    <property type="evidence" value="ECO:0007669"/>
    <property type="project" value="TreeGrafter"/>
</dbReference>
<dbReference type="EC" id="3.2.1.18" evidence="3"/>
<name>A0A975PFG1_9BACT</name>
<dbReference type="InterPro" id="IPR013320">
    <property type="entry name" value="ConA-like_dom_sf"/>
</dbReference>
<keyword evidence="6" id="KW-0732">Signal</keyword>
<reference evidence="9" key="1">
    <citation type="submission" date="2021-04" db="EMBL/GenBank/DDBJ databases">
        <title>Luteolibacter sp. 32A isolated from the skin of an Anderson's salamander (Ambystoma andersonii).</title>
        <authorList>
            <person name="Spergser J."/>
            <person name="Busse H.-J."/>
        </authorList>
    </citation>
    <scope>NUCLEOTIDE SEQUENCE</scope>
    <source>
        <strain evidence="9">32A</strain>
    </source>
</reference>
<dbReference type="InterPro" id="IPR026856">
    <property type="entry name" value="Sialidase_fam"/>
</dbReference>
<evidence type="ECO:0000256" key="2">
    <source>
        <dbReference type="ARBA" id="ARBA00009348"/>
    </source>
</evidence>
<dbReference type="Pfam" id="PF13088">
    <property type="entry name" value="BNR_2"/>
    <property type="match status" value="1"/>
</dbReference>
<protein>
    <recommendedName>
        <fullName evidence="3">exo-alpha-sialidase</fullName>
        <ecNumber evidence="3">3.2.1.18</ecNumber>
    </recommendedName>
</protein>
<gene>
    <name evidence="9" type="ORF">KBB96_01505</name>
</gene>
<sequence length="1158" mass="122034">MHARLLALTLPLLSIPAEAKTLRLFIVTGESNALGTVGTTDLTMRSRPPGQHAAEHAGGVPFFWDNLANATTSGDAALGASSGWTILGAQTGGYHAGNDDHWGPEIGFSRLLWDTGYRDFGIIKAARGDGGNTFWLKGSTDDHMYQKITATVQAATTSLPAGYDDYEISGVLYVQGESNSTAEASAAGTRFSTLLSNLSADLPHATALKGVFGEIAGTGTNRDTTRTNQKSLADSRADIGYAESTGLTLQNEDGQSLHDDADSELLLGERMAAEMIGTGATGTTPMPAWSQLYGWFLADHGAAFDSSGAVQRWGNLVDGSAVHDLTRRVAGLTYRRPVTLAGGGVREVLRFDGSNDLWANSTEFGPLTSARSVAVLCQVTGTGDGFLFDGSTSSGRTRVQIRSGKWQAGVATSSAAWNGAETDTATRQTTVWQRHVFTFEPFDAGSGNIDTRIRHYVNGVEIANIVDADATNLGGLILGSNGGSPFSRLSCDIAEVAVFSKTLDASEVATLDSAWSSRWNNPGPPPFAAAVSQTPATVARFGRSELLHLSVDCPAAGSTTLQKVRLTLAPGTRRNIQSVHLLGTGLTTVTNPSTASLADVSLPSSDTLDLTCSSSLLEGRNHFSVVIVPKRRALLGSTLDAKIDSITVSGNPSGTMEPTNADPAGALTLGLVPSFTDIRRSGQDAVNTYRIPGIVSDTHGVLHAVFDIRYDSSADLPANVDVGYMRSTDGGATWSPMKAIMDFDASIPGSSGNGVGDPCILHDPVTDTIWVAALWSFGNHAYNGSGAGTAITQSGQYVLTKSTDGGNTWSAPINITAEVKDDINWRLVFQGPGHGFAMRNGTLVFPSQYRDASGTVRTCSVFSSDHGATWDFGSSVPTSSPQTNENTACELDDGRLLFSMRTPSGSNGQRAWARYTPGGATPMKDGTWGSLFRLSSVPDPVCQGSVIQWASKLAGQPRELILFGNPASSSTRTNFTLRVSADAGASWPASRQLYAGSAAYSSICILPDRSIGILFEKDDYSLITFARVEEEWLLNPAIDSDGDGMPDAWETLNGTNPSVNDASGDPDGDGQGNLQEHLAGTDPLAKSSVLVLTSQAVTPGGLDVSWASVPGRTYRIEESMDLMTWATDTADVTATSTTSSTMISTGPEKKFVRVKALR</sequence>
<dbReference type="KEGG" id="lamb:KBB96_01505"/>
<feature type="compositionally biased region" description="Polar residues" evidence="5">
    <location>
        <begin position="1052"/>
        <end position="1061"/>
    </location>
</feature>
<evidence type="ECO:0000259" key="7">
    <source>
        <dbReference type="Pfam" id="PF03629"/>
    </source>
</evidence>
<dbReference type="Gene3D" id="3.40.50.1110">
    <property type="entry name" value="SGNH hydrolase"/>
    <property type="match status" value="1"/>
</dbReference>
<dbReference type="GO" id="GO:0005737">
    <property type="term" value="C:cytoplasm"/>
    <property type="evidence" value="ECO:0007669"/>
    <property type="project" value="TreeGrafter"/>
</dbReference>
<dbReference type="SUPFAM" id="SSF49899">
    <property type="entry name" value="Concanavalin A-like lectins/glucanases"/>
    <property type="match status" value="1"/>
</dbReference>
<dbReference type="AlphaFoldDB" id="A0A975PFG1"/>
<dbReference type="InterPro" id="IPR011040">
    <property type="entry name" value="Sialidase"/>
</dbReference>